<reference evidence="11 12" key="1">
    <citation type="submission" date="2024-05" db="EMBL/GenBank/DDBJ databases">
        <title>Genetic variation in Jamaican populations of the coffee berry borer (Hypothenemus hampei).</title>
        <authorList>
            <person name="Errbii M."/>
            <person name="Myrie A."/>
        </authorList>
    </citation>
    <scope>NUCLEOTIDE SEQUENCE [LARGE SCALE GENOMIC DNA]</scope>
    <source>
        <strain evidence="11">JA-Hopewell-2020-01-JO</strain>
        <tissue evidence="11">Whole body</tissue>
    </source>
</reference>
<evidence type="ECO:0000256" key="2">
    <source>
        <dbReference type="ARBA" id="ARBA00012552"/>
    </source>
</evidence>
<proteinExistence type="inferred from homology"/>
<feature type="domain" description="Helicase C-terminal" evidence="10">
    <location>
        <begin position="445"/>
        <end position="620"/>
    </location>
</feature>
<dbReference type="SMART" id="SM00847">
    <property type="entry name" value="HA2"/>
    <property type="match status" value="1"/>
</dbReference>
<evidence type="ECO:0000256" key="5">
    <source>
        <dbReference type="ARBA" id="ARBA00022806"/>
    </source>
</evidence>
<evidence type="ECO:0000256" key="4">
    <source>
        <dbReference type="ARBA" id="ARBA00022801"/>
    </source>
</evidence>
<dbReference type="EC" id="3.6.4.13" evidence="2"/>
<dbReference type="PANTHER" id="PTHR18934:SF237">
    <property type="entry name" value="ATP-DEPENDENT DNA_RNA HELICASE DHX36"/>
    <property type="match status" value="1"/>
</dbReference>
<keyword evidence="7" id="KW-0694">RNA-binding</keyword>
<dbReference type="PANTHER" id="PTHR18934">
    <property type="entry name" value="ATP-DEPENDENT RNA HELICASE"/>
    <property type="match status" value="1"/>
</dbReference>
<dbReference type="InterPro" id="IPR007502">
    <property type="entry name" value="Helicase-assoc_dom"/>
</dbReference>
<dbReference type="Gene3D" id="1.20.120.1080">
    <property type="match status" value="1"/>
</dbReference>
<sequence length="968" mass="111054">MTSRHSNWRLDKNSEPSGSKPYNRPKRPPGLRGRAIGLWYRDQMAKKRLDQSSLEVENEDFSSSRARAKEAKLQRKKSFEKLKDEKPLGSILLSDQKKKNINILLNETLDMYPSLQSKNITSYEHLSDTEFKHEFLQHIRGNMMENLKRKCQISKYDNEAENERFLDELKDKKKKHAYKQMQNVRNILPSMKMKKEIIDLIHNNQITVISGETGCGKTTQVAQFILDDLIEKGQGSQCKIICTQPRRISAISVAERVAAERDENIGGSVGFQIRLEKVMPRNRGSILFCTTGVLLKRMETDPSLNEISHIILDEIHERDIISDFLITVLKDVIQFRKDIKIILMSATLNSEAFSKYYNEAPHINIPGFTYPVQEYFLEDVLQMTNFKFEDNRPIWRKKMSVGRKREWHEFIEPYIRQLEAEKKYSRHVTNELRNLEYERVDINLIFELLLKLCFSQKNNDDGAILIFVPGLADIQKLSKLMKESEKFPMSKFIIIPLHSQLPTMDQKQIFKPAPKGTKKIIIATNIAETSITIDDVTTVIDCGFIKISNVDTETGIETLNAEMVSQANAAQRKGRAGRVKPGICYHLITKIRYDLLDKFLKPEVLRKRLEDVILQLKMLQLGKAESFLSKLMDPPESKLVQVSLNLLQRLGALNSEENLTPLGYHMAKLPVPAQCSKMLILASLFSCVDPILSIAASLGFKEANQLSVSQDDSDKRKYQLSMGTKSDHIAMHYALRGYEDAEYKYGFCKEFFLSSSILRLLIEMRKQFAQHLFDMKFTSSSHPRSPSDNLNSDNVALIKAIISAGLYPNVAVVTGCKRVPKLRSVSHEKMEFHPKSVLSKEKSFSSPLIVYHTRIKSSSLYIHDGTIVFPLSLVFFGDQFRIHEKTSNDRFSGVSINGTMRFVCTQSTASAIQNLRDRLNQILEWKVSHPGQVSWAEDNPELRILKTIMELITMEDNEDLDLSDYDDN</sequence>
<dbReference type="InterPro" id="IPR027417">
    <property type="entry name" value="P-loop_NTPase"/>
</dbReference>
<dbReference type="InterPro" id="IPR048333">
    <property type="entry name" value="HA2_WH"/>
</dbReference>
<dbReference type="InterPro" id="IPR011709">
    <property type="entry name" value="DEAD-box_helicase_OB_fold"/>
</dbReference>
<keyword evidence="4" id="KW-0378">Hydrolase</keyword>
<evidence type="ECO:0000259" key="10">
    <source>
        <dbReference type="PROSITE" id="PS51194"/>
    </source>
</evidence>
<evidence type="ECO:0000313" key="12">
    <source>
        <dbReference type="Proteomes" id="UP001566132"/>
    </source>
</evidence>
<keyword evidence="5" id="KW-0347">Helicase</keyword>
<keyword evidence="6" id="KW-0067">ATP-binding</keyword>
<dbReference type="Pfam" id="PF07717">
    <property type="entry name" value="OB_NTP_bind"/>
    <property type="match status" value="1"/>
</dbReference>
<dbReference type="SUPFAM" id="SSF52540">
    <property type="entry name" value="P-loop containing nucleoside triphosphate hydrolases"/>
    <property type="match status" value="1"/>
</dbReference>
<accession>A0ABD1EHL2</accession>
<dbReference type="PROSITE" id="PS51192">
    <property type="entry name" value="HELICASE_ATP_BIND_1"/>
    <property type="match status" value="1"/>
</dbReference>
<dbReference type="Pfam" id="PF21010">
    <property type="entry name" value="HA2_C"/>
    <property type="match status" value="1"/>
</dbReference>
<dbReference type="InterPro" id="IPR014001">
    <property type="entry name" value="Helicase_ATP-bd"/>
</dbReference>
<evidence type="ECO:0000256" key="6">
    <source>
        <dbReference type="ARBA" id="ARBA00022840"/>
    </source>
</evidence>
<keyword evidence="3" id="KW-0547">Nucleotide-binding</keyword>
<dbReference type="EMBL" id="JBDJPC010000007">
    <property type="protein sequence ID" value="KAL1494169.1"/>
    <property type="molecule type" value="Genomic_DNA"/>
</dbReference>
<evidence type="ECO:0000256" key="8">
    <source>
        <dbReference type="SAM" id="MobiDB-lite"/>
    </source>
</evidence>
<evidence type="ECO:0000259" key="9">
    <source>
        <dbReference type="PROSITE" id="PS51192"/>
    </source>
</evidence>
<dbReference type="GO" id="GO:0003723">
    <property type="term" value="F:RNA binding"/>
    <property type="evidence" value="ECO:0007669"/>
    <property type="project" value="UniProtKB-KW"/>
</dbReference>
<dbReference type="GO" id="GO:0003724">
    <property type="term" value="F:RNA helicase activity"/>
    <property type="evidence" value="ECO:0007669"/>
    <property type="project" value="UniProtKB-EC"/>
</dbReference>
<comment type="similarity">
    <text evidence="1">Belongs to the DEAD box helicase family. DEAH subfamily.</text>
</comment>
<dbReference type="FunFam" id="3.40.50.300:FF:000284">
    <property type="entry name" value="probable ATP-dependent RNA helicase YTHDC2"/>
    <property type="match status" value="1"/>
</dbReference>
<dbReference type="GO" id="GO:0016787">
    <property type="term" value="F:hydrolase activity"/>
    <property type="evidence" value="ECO:0007669"/>
    <property type="project" value="UniProtKB-KW"/>
</dbReference>
<feature type="domain" description="Helicase ATP-binding" evidence="9">
    <location>
        <begin position="198"/>
        <end position="366"/>
    </location>
</feature>
<evidence type="ECO:0000256" key="1">
    <source>
        <dbReference type="ARBA" id="ARBA00008792"/>
    </source>
</evidence>
<dbReference type="CDD" id="cd18791">
    <property type="entry name" value="SF2_C_RHA"/>
    <property type="match status" value="1"/>
</dbReference>
<comment type="caution">
    <text evidence="11">The sequence shown here is derived from an EMBL/GenBank/DDBJ whole genome shotgun (WGS) entry which is preliminary data.</text>
</comment>
<evidence type="ECO:0000313" key="11">
    <source>
        <dbReference type="EMBL" id="KAL1494169.1"/>
    </source>
</evidence>
<dbReference type="Pfam" id="PF00270">
    <property type="entry name" value="DEAD"/>
    <property type="match status" value="1"/>
</dbReference>
<dbReference type="InterPro" id="IPR001650">
    <property type="entry name" value="Helicase_C-like"/>
</dbReference>
<dbReference type="PROSITE" id="PS00690">
    <property type="entry name" value="DEAH_ATP_HELICASE"/>
    <property type="match status" value="1"/>
</dbReference>
<dbReference type="PROSITE" id="PS51194">
    <property type="entry name" value="HELICASE_CTER"/>
    <property type="match status" value="1"/>
</dbReference>
<dbReference type="SMART" id="SM00490">
    <property type="entry name" value="HELICc"/>
    <property type="match status" value="1"/>
</dbReference>
<dbReference type="InterPro" id="IPR002464">
    <property type="entry name" value="DNA/RNA_helicase_DEAH_CS"/>
</dbReference>
<feature type="region of interest" description="Disordered" evidence="8">
    <location>
        <begin position="1"/>
        <end position="34"/>
    </location>
</feature>
<gene>
    <name evidence="11" type="ORF">ABEB36_009813</name>
</gene>
<dbReference type="Pfam" id="PF04408">
    <property type="entry name" value="WHD_HA2"/>
    <property type="match status" value="1"/>
</dbReference>
<dbReference type="Pfam" id="PF00271">
    <property type="entry name" value="Helicase_C"/>
    <property type="match status" value="1"/>
</dbReference>
<protein>
    <recommendedName>
        <fullName evidence="2">RNA helicase</fullName>
        <ecNumber evidence="2">3.6.4.13</ecNumber>
    </recommendedName>
</protein>
<dbReference type="Gene3D" id="3.40.50.300">
    <property type="entry name" value="P-loop containing nucleotide triphosphate hydrolases"/>
    <property type="match status" value="2"/>
</dbReference>
<evidence type="ECO:0000256" key="3">
    <source>
        <dbReference type="ARBA" id="ARBA00022741"/>
    </source>
</evidence>
<dbReference type="AlphaFoldDB" id="A0ABD1EHL2"/>
<dbReference type="GO" id="GO:0005524">
    <property type="term" value="F:ATP binding"/>
    <property type="evidence" value="ECO:0007669"/>
    <property type="project" value="UniProtKB-KW"/>
</dbReference>
<keyword evidence="12" id="KW-1185">Reference proteome</keyword>
<dbReference type="Proteomes" id="UP001566132">
    <property type="component" value="Unassembled WGS sequence"/>
</dbReference>
<dbReference type="InterPro" id="IPR011545">
    <property type="entry name" value="DEAD/DEAH_box_helicase_dom"/>
</dbReference>
<evidence type="ECO:0000256" key="7">
    <source>
        <dbReference type="ARBA" id="ARBA00022884"/>
    </source>
</evidence>
<dbReference type="SMART" id="SM00487">
    <property type="entry name" value="DEXDc"/>
    <property type="match status" value="1"/>
</dbReference>
<name>A0ABD1EHL2_HYPHA</name>
<organism evidence="11 12">
    <name type="scientific">Hypothenemus hampei</name>
    <name type="common">Coffee berry borer</name>
    <dbReference type="NCBI Taxonomy" id="57062"/>
    <lineage>
        <taxon>Eukaryota</taxon>
        <taxon>Metazoa</taxon>
        <taxon>Ecdysozoa</taxon>
        <taxon>Arthropoda</taxon>
        <taxon>Hexapoda</taxon>
        <taxon>Insecta</taxon>
        <taxon>Pterygota</taxon>
        <taxon>Neoptera</taxon>
        <taxon>Endopterygota</taxon>
        <taxon>Coleoptera</taxon>
        <taxon>Polyphaga</taxon>
        <taxon>Cucujiformia</taxon>
        <taxon>Curculionidae</taxon>
        <taxon>Scolytinae</taxon>
        <taxon>Hypothenemus</taxon>
    </lineage>
</organism>